<sequence length="221" mass="24116">MTAAQQQEPNVPEISPTRQATRPRTHAEINEFRRKSFVEGALRSLAEKGVSGTTVSTICKAAGSSRGLLGHYFQSKDDVMVAALEHLFGGISESVQRALDACDGPAADKLLSMPAALFAAPAFSDLNRTAFLALWHETRFNPRVRAANRQLYRGYIARTERLVAAAAAETGAEIDARQVALGFIALSDGLWLGLSIHDDVMTGEQAIGMCRDYLRRELRIE</sequence>
<dbReference type="SUPFAM" id="SSF46689">
    <property type="entry name" value="Homeodomain-like"/>
    <property type="match status" value="1"/>
</dbReference>
<dbReference type="SUPFAM" id="SSF48498">
    <property type="entry name" value="Tetracyclin repressor-like, C-terminal domain"/>
    <property type="match status" value="1"/>
</dbReference>
<evidence type="ECO:0000256" key="3">
    <source>
        <dbReference type="ARBA" id="ARBA00023125"/>
    </source>
</evidence>
<dbReference type="InterPro" id="IPR050109">
    <property type="entry name" value="HTH-type_TetR-like_transc_reg"/>
</dbReference>
<keyword evidence="4" id="KW-0804">Transcription</keyword>
<reference evidence="8 9" key="1">
    <citation type="submission" date="2018-09" db="EMBL/GenBank/DDBJ databases">
        <title>Roseovarius spongiae sp. nov., isolated from a marine sponge.</title>
        <authorList>
            <person name="Zhuang L."/>
            <person name="Luo L."/>
        </authorList>
    </citation>
    <scope>NUCLEOTIDE SEQUENCE [LARGE SCALE GENOMIC DNA]</scope>
    <source>
        <strain evidence="8 9">HN-E21</strain>
    </source>
</reference>
<feature type="domain" description="HTH tetR-type" evidence="7">
    <location>
        <begin position="31"/>
        <end position="91"/>
    </location>
</feature>
<evidence type="ECO:0000313" key="9">
    <source>
        <dbReference type="Proteomes" id="UP000281128"/>
    </source>
</evidence>
<dbReference type="Gene3D" id="1.10.357.10">
    <property type="entry name" value="Tetracycline Repressor, domain 2"/>
    <property type="match status" value="1"/>
</dbReference>
<dbReference type="Pfam" id="PF13977">
    <property type="entry name" value="TetR_C_6"/>
    <property type="match status" value="1"/>
</dbReference>
<dbReference type="InterPro" id="IPR001647">
    <property type="entry name" value="HTH_TetR"/>
</dbReference>
<dbReference type="Proteomes" id="UP000281128">
    <property type="component" value="Unassembled WGS sequence"/>
</dbReference>
<organism evidence="8 9">
    <name type="scientific">Roseovarius spongiae</name>
    <dbReference type="NCBI Taxonomy" id="2320272"/>
    <lineage>
        <taxon>Bacteria</taxon>
        <taxon>Pseudomonadati</taxon>
        <taxon>Pseudomonadota</taxon>
        <taxon>Alphaproteobacteria</taxon>
        <taxon>Rhodobacterales</taxon>
        <taxon>Roseobacteraceae</taxon>
        <taxon>Roseovarius</taxon>
    </lineage>
</organism>
<evidence type="ECO:0000256" key="4">
    <source>
        <dbReference type="ARBA" id="ARBA00023163"/>
    </source>
</evidence>
<evidence type="ECO:0000256" key="6">
    <source>
        <dbReference type="SAM" id="MobiDB-lite"/>
    </source>
</evidence>
<evidence type="ECO:0000256" key="5">
    <source>
        <dbReference type="PROSITE-ProRule" id="PRU00335"/>
    </source>
</evidence>
<dbReference type="AlphaFoldDB" id="A0A3A8AWN8"/>
<dbReference type="InterPro" id="IPR036271">
    <property type="entry name" value="Tet_transcr_reg_TetR-rel_C_sf"/>
</dbReference>
<dbReference type="PANTHER" id="PTHR30055:SF228">
    <property type="entry name" value="TRANSCRIPTIONAL REGULATOR-RELATED"/>
    <property type="match status" value="1"/>
</dbReference>
<name>A0A3A8AWN8_9RHOB</name>
<evidence type="ECO:0000313" key="8">
    <source>
        <dbReference type="EMBL" id="RKF16793.1"/>
    </source>
</evidence>
<dbReference type="Pfam" id="PF00440">
    <property type="entry name" value="TetR_N"/>
    <property type="match status" value="1"/>
</dbReference>
<evidence type="ECO:0000256" key="2">
    <source>
        <dbReference type="ARBA" id="ARBA00023015"/>
    </source>
</evidence>
<evidence type="ECO:0000259" key="7">
    <source>
        <dbReference type="PROSITE" id="PS50977"/>
    </source>
</evidence>
<evidence type="ECO:0000256" key="1">
    <source>
        <dbReference type="ARBA" id="ARBA00022491"/>
    </source>
</evidence>
<gene>
    <name evidence="8" type="ORF">D6850_04445</name>
</gene>
<feature type="DNA-binding region" description="H-T-H motif" evidence="5">
    <location>
        <begin position="54"/>
        <end position="73"/>
    </location>
</feature>
<keyword evidence="3 5" id="KW-0238">DNA-binding</keyword>
<feature type="region of interest" description="Disordered" evidence="6">
    <location>
        <begin position="1"/>
        <end position="25"/>
    </location>
</feature>
<proteinExistence type="predicted"/>
<dbReference type="InterPro" id="IPR039538">
    <property type="entry name" value="BetI_C"/>
</dbReference>
<keyword evidence="1" id="KW-0678">Repressor</keyword>
<dbReference type="GO" id="GO:0003700">
    <property type="term" value="F:DNA-binding transcription factor activity"/>
    <property type="evidence" value="ECO:0007669"/>
    <property type="project" value="TreeGrafter"/>
</dbReference>
<dbReference type="PANTHER" id="PTHR30055">
    <property type="entry name" value="HTH-TYPE TRANSCRIPTIONAL REGULATOR RUTR"/>
    <property type="match status" value="1"/>
</dbReference>
<protein>
    <submittedName>
        <fullName evidence="8">TetR family transcriptional regulator</fullName>
    </submittedName>
</protein>
<comment type="caution">
    <text evidence="8">The sequence shown here is derived from an EMBL/GenBank/DDBJ whole genome shotgun (WGS) entry which is preliminary data.</text>
</comment>
<dbReference type="InterPro" id="IPR009057">
    <property type="entry name" value="Homeodomain-like_sf"/>
</dbReference>
<dbReference type="GO" id="GO:0000976">
    <property type="term" value="F:transcription cis-regulatory region binding"/>
    <property type="evidence" value="ECO:0007669"/>
    <property type="project" value="TreeGrafter"/>
</dbReference>
<keyword evidence="9" id="KW-1185">Reference proteome</keyword>
<accession>A0A3A8AWN8</accession>
<keyword evidence="2" id="KW-0805">Transcription regulation</keyword>
<dbReference type="PROSITE" id="PS50977">
    <property type="entry name" value="HTH_TETR_2"/>
    <property type="match status" value="1"/>
</dbReference>
<dbReference type="EMBL" id="RAPE01000001">
    <property type="protein sequence ID" value="RKF16793.1"/>
    <property type="molecule type" value="Genomic_DNA"/>
</dbReference>